<sequence length="46" mass="5719">MADFLRISPWQAHDIRDALHDYQVDRLLVDLRLYLREKIVRRLNRK</sequence>
<dbReference type="AlphaFoldDB" id="A0A3B0VLG2"/>
<dbReference type="EMBL" id="UOEU01000364">
    <property type="protein sequence ID" value="VAW32484.1"/>
    <property type="molecule type" value="Genomic_DNA"/>
</dbReference>
<gene>
    <name evidence="1" type="ORF">MNBD_CHLOROFLEXI01-1536</name>
</gene>
<proteinExistence type="predicted"/>
<reference evidence="1" key="1">
    <citation type="submission" date="2018-06" db="EMBL/GenBank/DDBJ databases">
        <authorList>
            <person name="Zhirakovskaya E."/>
        </authorList>
    </citation>
    <scope>NUCLEOTIDE SEQUENCE</scope>
</reference>
<protein>
    <submittedName>
        <fullName evidence="1">Uncharacterized protein</fullName>
    </submittedName>
</protein>
<evidence type="ECO:0000313" key="1">
    <source>
        <dbReference type="EMBL" id="VAW32484.1"/>
    </source>
</evidence>
<accession>A0A3B0VLG2</accession>
<name>A0A3B0VLG2_9ZZZZ</name>
<organism evidence="1">
    <name type="scientific">hydrothermal vent metagenome</name>
    <dbReference type="NCBI Taxonomy" id="652676"/>
    <lineage>
        <taxon>unclassified sequences</taxon>
        <taxon>metagenomes</taxon>
        <taxon>ecological metagenomes</taxon>
    </lineage>
</organism>